<protein>
    <submittedName>
        <fullName evidence="2">TAXI family TRAP transporter solute-binding subunit</fullName>
    </submittedName>
</protein>
<dbReference type="EMBL" id="JBHSDI010000063">
    <property type="protein sequence ID" value="MFC4261117.1"/>
    <property type="molecule type" value="Genomic_DNA"/>
</dbReference>
<evidence type="ECO:0000313" key="2">
    <source>
        <dbReference type="EMBL" id="MFC4261117.1"/>
    </source>
</evidence>
<dbReference type="InterPro" id="IPR011852">
    <property type="entry name" value="TRAP_TAXI"/>
</dbReference>
<reference evidence="3" key="1">
    <citation type="journal article" date="2019" name="Int. J. Syst. Evol. Microbiol.">
        <title>The Global Catalogue of Microorganisms (GCM) 10K type strain sequencing project: providing services to taxonomists for standard genome sequencing and annotation.</title>
        <authorList>
            <consortium name="The Broad Institute Genomics Platform"/>
            <consortium name="The Broad Institute Genome Sequencing Center for Infectious Disease"/>
            <person name="Wu L."/>
            <person name="Ma J."/>
        </authorList>
    </citation>
    <scope>NUCLEOTIDE SEQUENCE [LARGE SCALE GENOMIC DNA]</scope>
    <source>
        <strain evidence="3">CECT 7297</strain>
    </source>
</reference>
<dbReference type="SUPFAM" id="SSF53850">
    <property type="entry name" value="Periplasmic binding protein-like II"/>
    <property type="match status" value="1"/>
</dbReference>
<keyword evidence="1" id="KW-0732">Signal</keyword>
<keyword evidence="3" id="KW-1185">Reference proteome</keyword>
<dbReference type="Gene3D" id="3.40.190.10">
    <property type="entry name" value="Periplasmic binding protein-like II"/>
    <property type="match status" value="2"/>
</dbReference>
<feature type="signal peptide" evidence="1">
    <location>
        <begin position="1"/>
        <end position="31"/>
    </location>
</feature>
<proteinExistence type="predicted"/>
<accession>A0ABV8QLC2</accession>
<name>A0ABV8QLC2_9GAMM</name>
<evidence type="ECO:0000256" key="1">
    <source>
        <dbReference type="SAM" id="SignalP"/>
    </source>
</evidence>
<evidence type="ECO:0000313" key="3">
    <source>
        <dbReference type="Proteomes" id="UP001595798"/>
    </source>
</evidence>
<dbReference type="Proteomes" id="UP001595798">
    <property type="component" value="Unassembled WGS sequence"/>
</dbReference>
<gene>
    <name evidence="2" type="ORF">ACFOZ5_19015</name>
</gene>
<comment type="caution">
    <text evidence="2">The sequence shown here is derived from an EMBL/GenBank/DDBJ whole genome shotgun (WGS) entry which is preliminary data.</text>
</comment>
<dbReference type="Pfam" id="PF16868">
    <property type="entry name" value="NMT1_3"/>
    <property type="match status" value="1"/>
</dbReference>
<dbReference type="RefSeq" id="WP_379890332.1">
    <property type="nucleotide sequence ID" value="NZ_JBHSDI010000063.1"/>
</dbReference>
<dbReference type="NCBIfam" id="TIGR02122">
    <property type="entry name" value="TRAP_TAXI"/>
    <property type="match status" value="1"/>
</dbReference>
<feature type="chain" id="PRO_5047264081" evidence="1">
    <location>
        <begin position="32"/>
        <end position="400"/>
    </location>
</feature>
<sequence length="400" mass="44426">MRSFSTPRFPRSMLSMATALAIGFTASAVQAEDYDLPRLLVIGTPGTSSGSFASTNGWAPVLQNETGTVARIVPEDSETQRYRRLTDRRDITMSSVSAAEMRFQVEGIGAYAGAKPVAQRVVWHHNDTPWGFVVAGDSDIKTMEDLKKGGVRVAQGAFSPPMTTAVQEALPAYLGLSDQQTDELLEFVPASSYVENCRSVVEGKADVAYCAPISSVLSEMEGAPGGIRWLNMDLDNKEAWDGFLEYRPMVVPTEISMGVSTAKGVDGLASNFLYAAPADADEDFAYNMAKWFHKSFDDYKDTHGLATRMDVEIFRDYLDRSPLPVHAGTVRYLKEIDVWTEQDEAWNQEAIAKMDRWIEARQAALKEARDKRVEASHNNEEFMAIFNKHTEGLESFRSRL</sequence>
<organism evidence="2 3">
    <name type="scientific">Marinobacter lacisalsi</name>
    <dbReference type="NCBI Taxonomy" id="475979"/>
    <lineage>
        <taxon>Bacteria</taxon>
        <taxon>Pseudomonadati</taxon>
        <taxon>Pseudomonadota</taxon>
        <taxon>Gammaproteobacteria</taxon>
        <taxon>Pseudomonadales</taxon>
        <taxon>Marinobacteraceae</taxon>
        <taxon>Marinobacter</taxon>
    </lineage>
</organism>